<evidence type="ECO:0000313" key="2">
    <source>
        <dbReference type="EMBL" id="GFE78687.1"/>
    </source>
</evidence>
<dbReference type="Proteomes" id="UP000445000">
    <property type="component" value="Unassembled WGS sequence"/>
</dbReference>
<organism evidence="2 3">
    <name type="scientific">Steroidobacter agaridevorans</name>
    <dbReference type="NCBI Taxonomy" id="2695856"/>
    <lineage>
        <taxon>Bacteria</taxon>
        <taxon>Pseudomonadati</taxon>
        <taxon>Pseudomonadota</taxon>
        <taxon>Gammaproteobacteria</taxon>
        <taxon>Steroidobacterales</taxon>
        <taxon>Steroidobacteraceae</taxon>
        <taxon>Steroidobacter</taxon>
    </lineage>
</organism>
<evidence type="ECO:0000313" key="3">
    <source>
        <dbReference type="Proteomes" id="UP000445000"/>
    </source>
</evidence>
<name>A0A829Y647_9GAMM</name>
<comment type="caution">
    <text evidence="2">The sequence shown here is derived from an EMBL/GenBank/DDBJ whole genome shotgun (WGS) entry which is preliminary data.</text>
</comment>
<evidence type="ECO:0000256" key="1">
    <source>
        <dbReference type="HAMAP-Rule" id="MF_00598"/>
    </source>
</evidence>
<keyword evidence="3" id="KW-1185">Reference proteome</keyword>
<dbReference type="AlphaFoldDB" id="A0A829Y647"/>
<accession>A0A829Y647</accession>
<dbReference type="EMBL" id="BLJN01000001">
    <property type="protein sequence ID" value="GFE78687.1"/>
    <property type="molecule type" value="Genomic_DNA"/>
</dbReference>
<dbReference type="Pfam" id="PF04361">
    <property type="entry name" value="DUF494"/>
    <property type="match status" value="1"/>
</dbReference>
<gene>
    <name evidence="1 2" type="primary">smg</name>
    <name evidence="2" type="ORF">GCM10011487_06870</name>
</gene>
<sequence length="159" mass="18355">MKESVLDILIYLFENYFDADLDCAPEPDRDTLRDELERAGFSEREVGRALEWLEQLSADPNRAGAIPGSRAIRVFDAREQARLDTECRGYILYLENIGIISPAQRELVIDRLLALDVQQIDIEQVKWVVLMVLFSQPGQQSAYLRMEDLVFDNRLQVVH</sequence>
<reference evidence="3" key="1">
    <citation type="submission" date="2020-01" db="EMBL/GenBank/DDBJ databases">
        <title>'Steroidobacter agaridevorans' sp. nov., agar-degrading bacteria isolated from rhizosphere soils.</title>
        <authorList>
            <person name="Ikenaga M."/>
            <person name="Kataoka M."/>
            <person name="Murouchi A."/>
            <person name="Katsuragi S."/>
            <person name="Sakai M."/>
        </authorList>
    </citation>
    <scope>NUCLEOTIDE SEQUENCE [LARGE SCALE GENOMIC DNA]</scope>
    <source>
        <strain evidence="3">YU21-B</strain>
    </source>
</reference>
<protein>
    <recommendedName>
        <fullName evidence="1">Protein Smg homolog</fullName>
    </recommendedName>
</protein>
<proteinExistence type="inferred from homology"/>
<dbReference type="InterPro" id="IPR007456">
    <property type="entry name" value="Smg"/>
</dbReference>
<comment type="similarity">
    <text evidence="1">Belongs to the Smg family.</text>
</comment>
<dbReference type="PANTHER" id="PTHR38692:SF1">
    <property type="entry name" value="PROTEIN SMG"/>
    <property type="match status" value="1"/>
</dbReference>
<dbReference type="HAMAP" id="MF_00598">
    <property type="entry name" value="Smg"/>
    <property type="match status" value="1"/>
</dbReference>
<dbReference type="RefSeq" id="WP_116807667.1">
    <property type="nucleotide sequence ID" value="NZ_BLJN01000001.1"/>
</dbReference>
<dbReference type="PANTHER" id="PTHR38692">
    <property type="entry name" value="PROTEIN SMG"/>
    <property type="match status" value="1"/>
</dbReference>